<gene>
    <name evidence="2" type="ORF">HMPREF0058_1131</name>
</gene>
<dbReference type="EMBL" id="ACFH01000084">
    <property type="protein sequence ID" value="EEH66012.1"/>
    <property type="molecule type" value="Genomic_DNA"/>
</dbReference>
<dbReference type="Proteomes" id="UP000004778">
    <property type="component" value="Unassembled WGS sequence"/>
</dbReference>
<evidence type="ECO:0000313" key="2">
    <source>
        <dbReference type="EMBL" id="EEH66012.1"/>
    </source>
</evidence>
<dbReference type="HOGENOM" id="CLU_2420429_0_0_11"/>
<keyword evidence="3" id="KW-1185">Reference proteome</keyword>
<sequence length="91" mass="9672">MSAPSPFPRTLRRLAALATLPLAASLGACGLQVTTTIHEDQTVEQTLTAWDDTSTLTEADCTPEAVGLERYTPDGVEASMSFTTYNGLPAR</sequence>
<comment type="caution">
    <text evidence="2">The sequence shown here is derived from an EMBL/GenBank/DDBJ whole genome shotgun (WGS) entry which is preliminary data.</text>
</comment>
<accession>C0W5I7</accession>
<dbReference type="RefSeq" id="WP_006548095.1">
    <property type="nucleotide sequence ID" value="NZ_DS999574.1"/>
</dbReference>
<proteinExistence type="predicted"/>
<dbReference type="AlphaFoldDB" id="C0W5I7"/>
<feature type="signal peptide" evidence="1">
    <location>
        <begin position="1"/>
        <end position="30"/>
    </location>
</feature>
<organism evidence="2 3">
    <name type="scientific">Actinomyces urogenitalis DSM 15434</name>
    <dbReference type="NCBI Taxonomy" id="525246"/>
    <lineage>
        <taxon>Bacteria</taxon>
        <taxon>Bacillati</taxon>
        <taxon>Actinomycetota</taxon>
        <taxon>Actinomycetes</taxon>
        <taxon>Actinomycetales</taxon>
        <taxon>Actinomycetaceae</taxon>
        <taxon>Actinomyces</taxon>
    </lineage>
</organism>
<name>C0W5I7_9ACTO</name>
<protein>
    <recommendedName>
        <fullName evidence="4">Tat pathway signal sequence domain protein</fullName>
    </recommendedName>
</protein>
<dbReference type="STRING" id="103621.GCA_001067145_02077"/>
<feature type="chain" id="PRO_5039219103" description="Tat pathway signal sequence domain protein" evidence="1">
    <location>
        <begin position="31"/>
        <end position="91"/>
    </location>
</feature>
<evidence type="ECO:0008006" key="4">
    <source>
        <dbReference type="Google" id="ProtNLM"/>
    </source>
</evidence>
<evidence type="ECO:0000256" key="1">
    <source>
        <dbReference type="SAM" id="SignalP"/>
    </source>
</evidence>
<evidence type="ECO:0000313" key="3">
    <source>
        <dbReference type="Proteomes" id="UP000004778"/>
    </source>
</evidence>
<reference evidence="2 3" key="1">
    <citation type="submission" date="2009-01" db="EMBL/GenBank/DDBJ databases">
        <authorList>
            <person name="Qin X."/>
            <person name="Bachman B."/>
            <person name="Battles P."/>
            <person name="Bell A."/>
            <person name="Bess C."/>
            <person name="Bickham C."/>
            <person name="Chaboub L."/>
            <person name="Chen D."/>
            <person name="Coyle M."/>
            <person name="Deiros D.R."/>
            <person name="Dinh H."/>
            <person name="Forbes L."/>
            <person name="Fowler G."/>
            <person name="Francisco L."/>
            <person name="Fu Q."/>
            <person name="Gubbala S."/>
            <person name="Hale W."/>
            <person name="Han Y."/>
            <person name="Hemphill L."/>
            <person name="Highlander S.K."/>
            <person name="Hirani K."/>
            <person name="Hogues M."/>
            <person name="Jackson L."/>
            <person name="Jakkamsetti A."/>
            <person name="Javaid M."/>
            <person name="Jiang H."/>
            <person name="Korchina V."/>
            <person name="Kovar C."/>
            <person name="Lara F."/>
            <person name="Lee S."/>
            <person name="Mata R."/>
            <person name="Mathew T."/>
            <person name="Moen C."/>
            <person name="Morales K."/>
            <person name="Munidasa M."/>
            <person name="Nazareth L."/>
            <person name="Ngo R."/>
            <person name="Nguyen L."/>
            <person name="Okwuonu G."/>
            <person name="Ongeri F."/>
            <person name="Patil S."/>
            <person name="Petrosino J."/>
            <person name="Pham C."/>
            <person name="Pham P."/>
            <person name="Pu L.-L."/>
            <person name="Puazo M."/>
            <person name="Raj R."/>
            <person name="Reid J."/>
            <person name="Rouhana J."/>
            <person name="Saada N."/>
            <person name="Shang Y."/>
            <person name="Simmons D."/>
            <person name="Thornton R."/>
            <person name="Warren J."/>
            <person name="Weissenberger G."/>
            <person name="Zhang J."/>
            <person name="Zhang L."/>
            <person name="Zhou C."/>
            <person name="Zhu D."/>
            <person name="Muzny D."/>
            <person name="Worley K."/>
            <person name="Gibbs R."/>
        </authorList>
    </citation>
    <scope>NUCLEOTIDE SEQUENCE [LARGE SCALE GENOMIC DNA]</scope>
    <source>
        <strain evidence="2 3">DSM 15434</strain>
    </source>
</reference>
<keyword evidence="1" id="KW-0732">Signal</keyword>